<dbReference type="CDD" id="cd00207">
    <property type="entry name" value="fer2"/>
    <property type="match status" value="1"/>
</dbReference>
<dbReference type="EMBL" id="CP003181">
    <property type="protein sequence ID" value="AHJ63702.1"/>
    <property type="molecule type" value="Genomic_DNA"/>
</dbReference>
<sequence length="324" mass="35247">MTEHKNTPRQIDVRLSDIEPLSPTLKRLTFVPIKNAAFPVIPTGSHIIVSIPGSRRSHKNAYSLIGPADKTDSYQIVVRKVDKSRGGSKWIHEQAKIGDRLQISWPSSLFPLSNVARHHLLISGGIGITPILSHLHALTARGASFSLHHACKAEDRNAFLTLLTPFQGHDITLYVADDPSSSRLDLQAVMGRQPLGTVLYTCGPQKLTDAIMETGRTLGWPASSLQTESFGGARAGTAFTLHARRSGKTILVDEESSILEALESAGIEPTYLCRGGACGQCLTSVIEGIPEHRDDFLDEQERATNKKIMICVSRACSPSLTLDI</sequence>
<evidence type="ECO:0000256" key="8">
    <source>
        <dbReference type="ARBA" id="ARBA00023014"/>
    </source>
</evidence>
<dbReference type="Proteomes" id="UP000019438">
    <property type="component" value="Chromosome"/>
</dbReference>
<keyword evidence="2" id="KW-0285">Flavoprotein</keyword>
<evidence type="ECO:0000256" key="6">
    <source>
        <dbReference type="ARBA" id="ARBA00023002"/>
    </source>
</evidence>
<dbReference type="KEGG" id="gbc:GbCGDNIH3_1828"/>
<keyword evidence="3" id="KW-0288">FMN</keyword>
<dbReference type="Pfam" id="PF22290">
    <property type="entry name" value="DmmA-like_N"/>
    <property type="match status" value="1"/>
</dbReference>
<keyword evidence="8" id="KW-0411">Iron-sulfur</keyword>
<evidence type="ECO:0000256" key="1">
    <source>
        <dbReference type="ARBA" id="ARBA00001917"/>
    </source>
</evidence>
<keyword evidence="6" id="KW-0560">Oxidoreductase</keyword>
<dbReference type="Pfam" id="PF00111">
    <property type="entry name" value="Fer2"/>
    <property type="match status" value="1"/>
</dbReference>
<dbReference type="PROSITE" id="PS51384">
    <property type="entry name" value="FAD_FR"/>
    <property type="match status" value="1"/>
</dbReference>
<gene>
    <name evidence="11" type="ORF">GbCGDNIH3_1828</name>
</gene>
<dbReference type="InterPro" id="IPR036010">
    <property type="entry name" value="2Fe-2S_ferredoxin-like_sf"/>
</dbReference>
<dbReference type="PANTHER" id="PTHR47354">
    <property type="entry name" value="NADH OXIDOREDUCTASE HCR"/>
    <property type="match status" value="1"/>
</dbReference>
<organism evidence="11 12">
    <name type="scientific">Granulibacter bethesdensis</name>
    <dbReference type="NCBI Taxonomy" id="364410"/>
    <lineage>
        <taxon>Bacteria</taxon>
        <taxon>Pseudomonadati</taxon>
        <taxon>Pseudomonadota</taxon>
        <taxon>Alphaproteobacteria</taxon>
        <taxon>Acetobacterales</taxon>
        <taxon>Acetobacteraceae</taxon>
        <taxon>Granulibacter</taxon>
    </lineage>
</organism>
<evidence type="ECO:0000256" key="3">
    <source>
        <dbReference type="ARBA" id="ARBA00022643"/>
    </source>
</evidence>
<keyword evidence="4" id="KW-0001">2Fe-2S</keyword>
<dbReference type="SUPFAM" id="SSF54292">
    <property type="entry name" value="2Fe-2S ferredoxin-like"/>
    <property type="match status" value="1"/>
</dbReference>
<keyword evidence="5" id="KW-0479">Metal-binding</keyword>
<dbReference type="PANTHER" id="PTHR47354:SF1">
    <property type="entry name" value="CARNITINE MONOOXYGENASE REDUCTASE SUBUNIT"/>
    <property type="match status" value="1"/>
</dbReference>
<dbReference type="PROSITE" id="PS51085">
    <property type="entry name" value="2FE2S_FER_2"/>
    <property type="match status" value="1"/>
</dbReference>
<dbReference type="InterPro" id="IPR008333">
    <property type="entry name" value="Cbr1-like_FAD-bd_dom"/>
</dbReference>
<dbReference type="InterPro" id="IPR039261">
    <property type="entry name" value="FNR_nucleotide-bd"/>
</dbReference>
<dbReference type="AlphaFoldDB" id="A0AAN0REY5"/>
<dbReference type="RefSeq" id="WP_038515596.1">
    <property type="nucleotide sequence ID" value="NZ_CP003181.2"/>
</dbReference>
<feature type="domain" description="FAD-binding FR-type" evidence="10">
    <location>
        <begin position="8"/>
        <end position="113"/>
    </location>
</feature>
<proteinExistence type="predicted"/>
<accession>A0AAN0REY5</accession>
<evidence type="ECO:0000259" key="9">
    <source>
        <dbReference type="PROSITE" id="PS51085"/>
    </source>
</evidence>
<reference evidence="12" key="1">
    <citation type="submission" date="2012-06" db="EMBL/GenBank/DDBJ databases">
        <title>Genome analysis of multiple Granulibacter bethesdensis isolates demonstrates substantial genome diversity.</title>
        <authorList>
            <person name="Greenberg D.E."/>
            <person name="Porcella S.F."/>
            <person name="Zarember K."/>
            <person name="Zelazny A.M."/>
            <person name="Bruno D."/>
            <person name="Martens C."/>
            <person name="Barbian K.D."/>
            <person name="Jaske E."/>
            <person name="Holland S.M."/>
        </authorList>
    </citation>
    <scope>NUCLEOTIDE SEQUENCE [LARGE SCALE GENOMIC DNA]</scope>
    <source>
        <strain evidence="12">CGDNIH3</strain>
    </source>
</reference>
<evidence type="ECO:0000259" key="10">
    <source>
        <dbReference type="PROSITE" id="PS51384"/>
    </source>
</evidence>
<dbReference type="Gene3D" id="3.40.50.80">
    <property type="entry name" value="Nucleotide-binding domain of ferredoxin-NADP reductase (FNR) module"/>
    <property type="match status" value="1"/>
</dbReference>
<feature type="domain" description="2Fe-2S ferredoxin-type" evidence="9">
    <location>
        <begin position="237"/>
        <end position="324"/>
    </location>
</feature>
<evidence type="ECO:0000313" key="12">
    <source>
        <dbReference type="Proteomes" id="UP000019438"/>
    </source>
</evidence>
<dbReference type="GO" id="GO:0051537">
    <property type="term" value="F:2 iron, 2 sulfur cluster binding"/>
    <property type="evidence" value="ECO:0007669"/>
    <property type="project" value="UniProtKB-KW"/>
</dbReference>
<evidence type="ECO:0000313" key="11">
    <source>
        <dbReference type="EMBL" id="AHJ63702.1"/>
    </source>
</evidence>
<dbReference type="GO" id="GO:0046872">
    <property type="term" value="F:metal ion binding"/>
    <property type="evidence" value="ECO:0007669"/>
    <property type="project" value="UniProtKB-KW"/>
</dbReference>
<evidence type="ECO:0000256" key="5">
    <source>
        <dbReference type="ARBA" id="ARBA00022723"/>
    </source>
</evidence>
<dbReference type="PRINTS" id="PR00409">
    <property type="entry name" value="PHDIOXRDTASE"/>
</dbReference>
<name>A0AAN0REY5_9PROT</name>
<dbReference type="CDD" id="cd06185">
    <property type="entry name" value="PDR_like"/>
    <property type="match status" value="1"/>
</dbReference>
<dbReference type="InterPro" id="IPR001041">
    <property type="entry name" value="2Fe-2S_ferredoxin-type"/>
</dbReference>
<dbReference type="InterPro" id="IPR012675">
    <property type="entry name" value="Beta-grasp_dom_sf"/>
</dbReference>
<dbReference type="SUPFAM" id="SSF63380">
    <property type="entry name" value="Riboflavin synthase domain-like"/>
    <property type="match status" value="1"/>
</dbReference>
<dbReference type="PROSITE" id="PS00197">
    <property type="entry name" value="2FE2S_FER_1"/>
    <property type="match status" value="1"/>
</dbReference>
<evidence type="ECO:0000256" key="2">
    <source>
        <dbReference type="ARBA" id="ARBA00022630"/>
    </source>
</evidence>
<evidence type="ECO:0000256" key="7">
    <source>
        <dbReference type="ARBA" id="ARBA00023004"/>
    </source>
</evidence>
<dbReference type="InterPro" id="IPR054582">
    <property type="entry name" value="DmmA-like_N"/>
</dbReference>
<dbReference type="GO" id="GO:0016491">
    <property type="term" value="F:oxidoreductase activity"/>
    <property type="evidence" value="ECO:0007669"/>
    <property type="project" value="UniProtKB-KW"/>
</dbReference>
<dbReference type="SUPFAM" id="SSF52343">
    <property type="entry name" value="Ferredoxin reductase-like, C-terminal NADP-linked domain"/>
    <property type="match status" value="1"/>
</dbReference>
<comment type="cofactor">
    <cofactor evidence="1">
        <name>FMN</name>
        <dbReference type="ChEBI" id="CHEBI:58210"/>
    </cofactor>
</comment>
<dbReference type="Pfam" id="PF00970">
    <property type="entry name" value="FAD_binding_6"/>
    <property type="match status" value="1"/>
</dbReference>
<dbReference type="InterPro" id="IPR017938">
    <property type="entry name" value="Riboflavin_synthase-like_b-brl"/>
</dbReference>
<protein>
    <submittedName>
        <fullName evidence="11">Flavodoxin reductase family</fullName>
    </submittedName>
</protein>
<dbReference type="Gene3D" id="3.10.20.30">
    <property type="match status" value="1"/>
</dbReference>
<dbReference type="Gene3D" id="2.40.30.10">
    <property type="entry name" value="Translation factors"/>
    <property type="match status" value="1"/>
</dbReference>
<evidence type="ECO:0000256" key="4">
    <source>
        <dbReference type="ARBA" id="ARBA00022714"/>
    </source>
</evidence>
<dbReference type="InterPro" id="IPR050415">
    <property type="entry name" value="MRET"/>
</dbReference>
<dbReference type="InterPro" id="IPR017927">
    <property type="entry name" value="FAD-bd_FR_type"/>
</dbReference>
<dbReference type="InterPro" id="IPR006058">
    <property type="entry name" value="2Fe2S_fd_BS"/>
</dbReference>
<keyword evidence="7" id="KW-0408">Iron</keyword>